<dbReference type="AlphaFoldDB" id="A0A5X6ERI6"/>
<sequence>MYNTFNVKLILTSVLMGISLSSFAAEVSDSRNTNSDINPYILPQAKMSGNHDGSLESLTGKMKGHGEELNAKKYMTQVAVPYSRKSSHKSRNGGYV</sequence>
<reference evidence="2" key="1">
    <citation type="submission" date="2018-12" db="EMBL/GenBank/DDBJ databases">
        <authorList>
            <person name="Ashton P.M."/>
            <person name="Dallman T."/>
            <person name="Nair S."/>
            <person name="De Pinna E."/>
            <person name="Peters T."/>
            <person name="Grant K."/>
        </authorList>
    </citation>
    <scope>NUCLEOTIDE SEQUENCE</scope>
    <source>
        <strain evidence="2">650060</strain>
    </source>
</reference>
<comment type="caution">
    <text evidence="2">The sequence shown here is derived from an EMBL/GenBank/DDBJ whole genome shotgun (WGS) entry which is preliminary data.</text>
</comment>
<feature type="signal peptide" evidence="1">
    <location>
        <begin position="1"/>
        <end position="24"/>
    </location>
</feature>
<gene>
    <name evidence="2" type="ORF">EKG95_25695</name>
</gene>
<proteinExistence type="predicted"/>
<name>A0A5X6ERI6_SALET</name>
<dbReference type="EMBL" id="AAHUDZ010000064">
    <property type="protein sequence ID" value="ECA3795142.1"/>
    <property type="molecule type" value="Genomic_DNA"/>
</dbReference>
<protein>
    <recommendedName>
        <fullName evidence="3">Multiple antibiotic resistance protein MarB</fullName>
    </recommendedName>
</protein>
<feature type="chain" id="PRO_5024803375" description="Multiple antibiotic resistance protein MarB" evidence="1">
    <location>
        <begin position="25"/>
        <end position="96"/>
    </location>
</feature>
<keyword evidence="1" id="KW-0732">Signal</keyword>
<evidence type="ECO:0008006" key="3">
    <source>
        <dbReference type="Google" id="ProtNLM"/>
    </source>
</evidence>
<evidence type="ECO:0000313" key="2">
    <source>
        <dbReference type="EMBL" id="ECA3795142.1"/>
    </source>
</evidence>
<organism evidence="2">
    <name type="scientific">Salmonella enterica subsp. enterica serovar Aqua</name>
    <dbReference type="NCBI Taxonomy" id="1302615"/>
    <lineage>
        <taxon>Bacteria</taxon>
        <taxon>Pseudomonadati</taxon>
        <taxon>Pseudomonadota</taxon>
        <taxon>Gammaproteobacteria</taxon>
        <taxon>Enterobacterales</taxon>
        <taxon>Enterobacteriaceae</taxon>
        <taxon>Salmonella</taxon>
    </lineage>
</organism>
<accession>A0A5X6ERI6</accession>
<evidence type="ECO:0000256" key="1">
    <source>
        <dbReference type="SAM" id="SignalP"/>
    </source>
</evidence>